<comment type="caution">
    <text evidence="4">The sequence shown here is derived from an EMBL/GenBank/DDBJ whole genome shotgun (WGS) entry which is preliminary data.</text>
</comment>
<accession>A0AAV6X673</accession>
<dbReference type="GO" id="GO:0005840">
    <property type="term" value="C:ribosome"/>
    <property type="evidence" value="ECO:0007669"/>
    <property type="project" value="UniProtKB-KW"/>
</dbReference>
<proteinExistence type="inferred from homology"/>
<dbReference type="SUPFAM" id="SSF56047">
    <property type="entry name" value="Ribosomal protein S8"/>
    <property type="match status" value="1"/>
</dbReference>
<dbReference type="GO" id="GO:0006412">
    <property type="term" value="P:translation"/>
    <property type="evidence" value="ECO:0007669"/>
    <property type="project" value="InterPro"/>
</dbReference>
<keyword evidence="2" id="KW-0689">Ribosomal protein</keyword>
<comment type="similarity">
    <text evidence="1">Belongs to the universal ribosomal protein uS8 family.</text>
</comment>
<evidence type="ECO:0008006" key="6">
    <source>
        <dbReference type="Google" id="ProtNLM"/>
    </source>
</evidence>
<keyword evidence="3" id="KW-0687">Ribonucleoprotein</keyword>
<name>A0AAV6X673_9LAMI</name>
<dbReference type="AlphaFoldDB" id="A0AAV6X673"/>
<dbReference type="Gene3D" id="3.30.1490.10">
    <property type="match status" value="1"/>
</dbReference>
<dbReference type="GO" id="GO:0003735">
    <property type="term" value="F:structural constituent of ribosome"/>
    <property type="evidence" value="ECO:0007669"/>
    <property type="project" value="InterPro"/>
</dbReference>
<dbReference type="InterPro" id="IPR000630">
    <property type="entry name" value="Ribosomal_uS8"/>
</dbReference>
<dbReference type="InterPro" id="IPR035987">
    <property type="entry name" value="Ribosomal_uS8_sf"/>
</dbReference>
<keyword evidence="5" id="KW-1185">Reference proteome</keyword>
<dbReference type="Pfam" id="PF00410">
    <property type="entry name" value="Ribosomal_S8"/>
    <property type="match status" value="1"/>
</dbReference>
<sequence>MIKYRNLIRPSSIRSMCALENLGMLMTTDLEFVVELNGRLNKCGVISPQFDVSVKEIEPWTTRLLPSRQFGYIVLTSSAGTMDHEEARRKNVGGKVLGFFY</sequence>
<evidence type="ECO:0000256" key="3">
    <source>
        <dbReference type="ARBA" id="ARBA00023274"/>
    </source>
</evidence>
<evidence type="ECO:0000313" key="4">
    <source>
        <dbReference type="EMBL" id="KAG8374695.1"/>
    </source>
</evidence>
<dbReference type="GO" id="GO:1990904">
    <property type="term" value="C:ribonucleoprotein complex"/>
    <property type="evidence" value="ECO:0007669"/>
    <property type="project" value="UniProtKB-KW"/>
</dbReference>
<reference evidence="4" key="1">
    <citation type="submission" date="2019-10" db="EMBL/GenBank/DDBJ databases">
        <authorList>
            <person name="Zhang R."/>
            <person name="Pan Y."/>
            <person name="Wang J."/>
            <person name="Ma R."/>
            <person name="Yu S."/>
        </authorList>
    </citation>
    <scope>NUCLEOTIDE SEQUENCE</scope>
    <source>
        <strain evidence="4">LA-IB0</strain>
        <tissue evidence="4">Leaf</tissue>
    </source>
</reference>
<evidence type="ECO:0000313" key="5">
    <source>
        <dbReference type="Proteomes" id="UP000826271"/>
    </source>
</evidence>
<evidence type="ECO:0000256" key="1">
    <source>
        <dbReference type="ARBA" id="ARBA00006471"/>
    </source>
</evidence>
<evidence type="ECO:0000256" key="2">
    <source>
        <dbReference type="ARBA" id="ARBA00022980"/>
    </source>
</evidence>
<gene>
    <name evidence="4" type="ORF">BUALT_Bualt10G0022800</name>
</gene>
<dbReference type="FunFam" id="3.30.1490.10:FF:000002">
    <property type="entry name" value="40S ribosomal protein S15a"/>
    <property type="match status" value="1"/>
</dbReference>
<protein>
    <recommendedName>
        <fullName evidence="6">Ribosomal protein S15Ab</fullName>
    </recommendedName>
</protein>
<dbReference type="EMBL" id="WHWC01000010">
    <property type="protein sequence ID" value="KAG8374695.1"/>
    <property type="molecule type" value="Genomic_DNA"/>
</dbReference>
<dbReference type="PANTHER" id="PTHR11758">
    <property type="entry name" value="40S RIBOSOMAL PROTEIN S15A"/>
    <property type="match status" value="1"/>
</dbReference>
<dbReference type="Proteomes" id="UP000826271">
    <property type="component" value="Unassembled WGS sequence"/>
</dbReference>
<organism evidence="4 5">
    <name type="scientific">Buddleja alternifolia</name>
    <dbReference type="NCBI Taxonomy" id="168488"/>
    <lineage>
        <taxon>Eukaryota</taxon>
        <taxon>Viridiplantae</taxon>
        <taxon>Streptophyta</taxon>
        <taxon>Embryophyta</taxon>
        <taxon>Tracheophyta</taxon>
        <taxon>Spermatophyta</taxon>
        <taxon>Magnoliopsida</taxon>
        <taxon>eudicotyledons</taxon>
        <taxon>Gunneridae</taxon>
        <taxon>Pentapetalae</taxon>
        <taxon>asterids</taxon>
        <taxon>lamiids</taxon>
        <taxon>Lamiales</taxon>
        <taxon>Scrophulariaceae</taxon>
        <taxon>Buddlejeae</taxon>
        <taxon>Buddleja</taxon>
    </lineage>
</organism>